<evidence type="ECO:0000256" key="12">
    <source>
        <dbReference type="RuleBase" id="RU003357"/>
    </source>
</evidence>
<dbReference type="GO" id="GO:0009279">
    <property type="term" value="C:cell outer membrane"/>
    <property type="evidence" value="ECO:0007669"/>
    <property type="project" value="UniProtKB-SubCell"/>
</dbReference>
<keyword evidence="15" id="KW-1185">Reference proteome</keyword>
<comment type="similarity">
    <text evidence="11 12">Belongs to the TonB-dependent receptor family.</text>
</comment>
<evidence type="ECO:0000256" key="10">
    <source>
        <dbReference type="ARBA" id="ARBA00023237"/>
    </source>
</evidence>
<dbReference type="Pfam" id="PF07715">
    <property type="entry name" value="Plug"/>
    <property type="match status" value="1"/>
</dbReference>
<keyword evidence="5 11" id="KW-0812">Transmembrane</keyword>
<evidence type="ECO:0000256" key="1">
    <source>
        <dbReference type="ARBA" id="ARBA00004571"/>
    </source>
</evidence>
<dbReference type="InterPro" id="IPR036942">
    <property type="entry name" value="Beta-barrel_TonB_sf"/>
</dbReference>
<keyword evidence="6" id="KW-0408">Iron</keyword>
<dbReference type="InterPro" id="IPR023997">
    <property type="entry name" value="TonB-dep_OMP_SusC/RagA_CS"/>
</dbReference>
<dbReference type="InterPro" id="IPR011662">
    <property type="entry name" value="Secretin/TonB_short_N"/>
</dbReference>
<evidence type="ECO:0000256" key="6">
    <source>
        <dbReference type="ARBA" id="ARBA00023004"/>
    </source>
</evidence>
<dbReference type="EMBL" id="JASJOU010000001">
    <property type="protein sequence ID" value="MDJ1499094.1"/>
    <property type="molecule type" value="Genomic_DNA"/>
</dbReference>
<dbReference type="InterPro" id="IPR008969">
    <property type="entry name" value="CarboxyPept-like_regulatory"/>
</dbReference>
<evidence type="ECO:0000256" key="2">
    <source>
        <dbReference type="ARBA" id="ARBA00022448"/>
    </source>
</evidence>
<dbReference type="PANTHER" id="PTHR32552">
    <property type="entry name" value="FERRICHROME IRON RECEPTOR-RELATED"/>
    <property type="match status" value="1"/>
</dbReference>
<dbReference type="InterPro" id="IPR023996">
    <property type="entry name" value="TonB-dep_OMP_SusC/RagA"/>
</dbReference>
<keyword evidence="3 11" id="KW-1134">Transmembrane beta strand</keyword>
<gene>
    <name evidence="14" type="ORF">QNI22_00480</name>
</gene>
<accession>A0AAE3QW35</accession>
<dbReference type="AlphaFoldDB" id="A0AAE3QW35"/>
<keyword evidence="7" id="KW-0406">Ion transport</keyword>
<dbReference type="Proteomes" id="UP001232063">
    <property type="component" value="Unassembled WGS sequence"/>
</dbReference>
<dbReference type="Gene3D" id="2.40.170.20">
    <property type="entry name" value="TonB-dependent receptor, beta-barrel domain"/>
    <property type="match status" value="1"/>
</dbReference>
<evidence type="ECO:0000256" key="5">
    <source>
        <dbReference type="ARBA" id="ARBA00022692"/>
    </source>
</evidence>
<protein>
    <submittedName>
        <fullName evidence="14">SusC/RagA family TonB-linked outer membrane protein</fullName>
    </submittedName>
</protein>
<keyword evidence="9 11" id="KW-0472">Membrane</keyword>
<dbReference type="FunFam" id="2.60.40.1120:FF:000003">
    <property type="entry name" value="Outer membrane protein Omp121"/>
    <property type="match status" value="1"/>
</dbReference>
<dbReference type="RefSeq" id="WP_314508631.1">
    <property type="nucleotide sequence ID" value="NZ_JASJOU010000001.1"/>
</dbReference>
<evidence type="ECO:0000256" key="3">
    <source>
        <dbReference type="ARBA" id="ARBA00022452"/>
    </source>
</evidence>
<dbReference type="PROSITE" id="PS52016">
    <property type="entry name" value="TONB_DEPENDENT_REC_3"/>
    <property type="match status" value="1"/>
</dbReference>
<dbReference type="Pfam" id="PF13715">
    <property type="entry name" value="CarbopepD_reg_2"/>
    <property type="match status" value="1"/>
</dbReference>
<evidence type="ECO:0000259" key="13">
    <source>
        <dbReference type="SMART" id="SM00965"/>
    </source>
</evidence>
<dbReference type="InterPro" id="IPR012910">
    <property type="entry name" value="Plug_dom"/>
</dbReference>
<dbReference type="Gene3D" id="3.55.50.30">
    <property type="match status" value="1"/>
</dbReference>
<dbReference type="PANTHER" id="PTHR32552:SF81">
    <property type="entry name" value="TONB-DEPENDENT OUTER MEMBRANE RECEPTOR"/>
    <property type="match status" value="1"/>
</dbReference>
<evidence type="ECO:0000256" key="7">
    <source>
        <dbReference type="ARBA" id="ARBA00023065"/>
    </source>
</evidence>
<keyword evidence="2 11" id="KW-0813">Transport</keyword>
<keyword evidence="4" id="KW-0410">Iron transport</keyword>
<reference evidence="14" key="1">
    <citation type="submission" date="2023-05" db="EMBL/GenBank/DDBJ databases">
        <authorList>
            <person name="Zhang X."/>
        </authorList>
    </citation>
    <scope>NUCLEOTIDE SEQUENCE</scope>
    <source>
        <strain evidence="14">BD1B2-1</strain>
    </source>
</reference>
<keyword evidence="8 12" id="KW-0798">TonB box</keyword>
<dbReference type="Pfam" id="PF00593">
    <property type="entry name" value="TonB_dep_Rec_b-barrel"/>
    <property type="match status" value="1"/>
</dbReference>
<dbReference type="Gene3D" id="2.60.40.1120">
    <property type="entry name" value="Carboxypeptidase-like, regulatory domain"/>
    <property type="match status" value="1"/>
</dbReference>
<sequence length="1199" mass="131714">MKKNYLPAIGMCFGISMPRGRNMGIAVLLGIFSSHIAITGKGMTLQTQSHQIAATQVSQKLNTQGFAKNSTSQKNQEPTGLITITLQQVSLKQALSEIEKKTSYTFIYNDQTLERTGLVSIQEQNQSLAKILTRILQNTNLTYRVVGQSIVISPQEHKTQNTEKESRVIRGQVTDEEGQPLPGASVVVKGTVSGTLTDVKGEYSITVPENALALLFSYIGYQSTEVAVGSQNTINVRLVANNNSLNEVVVTALGIKREEKALGYATQTLNSEAINDARSNNFVNALSGKVAGLTLVSPGSGPVNSVRVKLRGDNSMDPSKNNALIVLDGVPMSSGMTTSGVTDAYGAGSGNDVPIDFGNGIADINPDDIESITVLKGASATALYGSRAANGALIITTKSGSRKEKGVGITVNSNLSFNSVLKWPEYQYEYGQGTGKTMSPASDLYYSYGASADGASTSGTSSAFGPAFNGQSYFQYDPTLEGQSAERQPWRPYKNNIKDFWKTGYTLTNNVALEGANDKGSVRASVTHSKNEWIMPNTGFERITAALSVNYKISERLKISSKVNYTHKSSDNLPATGYNNQAIAYFMIFQNPNVDLNWYKPRWKTGKEQVDQIHPFSSYIDNPYLIAYEMTNSLNNNTVVGNMSATYTLSDKLELLVRSAIDLSDEDREQRRPYSTANFQRGYFKQQTILSSEVNTDALITYKEKLGNRIALTASIGGNIRNQRYRNVNGSVDGLVIPGVYKLSNGVNQPLMTTNNSVRRVNSLYGLASFSYDEKIFVDVTGRNDWSSTLPSQNNSFFYPSISTSFILSDLLHLPAAVSFAKLRLSAAQVGNDTDPYKTRKYYGQSDFPGSGSLSTTLFNVDFKPEITTSYEVGLEYFMFNRRLGLDFTLYQNSTRNQILDVPLDPTTGYTKAVLNAGKVRNQGVELVLSGRPLDHTQLKWDITLTWAINRNKVLELAEGMTDQQVIGTGGNATIIARKGGTTGDIYGFGFMRSPDGQIIYTKDGLPARPVEIQYIGNAYADWKGGIQNTLTFKNFRFSVLVDGQYGGIVYSQTHHKMTEQGKLKHTLRGREEGYIIGEGVVDNGDGTYTANTKKVTVGDYYADYYRRANVESNSFDASYIKLREARLEYSLPKVLLQRSRIFEQASIAFYGRDLLMITNFPMFDPETAALNGATILPGIEMGQMPSTRTYGMNLTLKF</sequence>
<evidence type="ECO:0000313" key="15">
    <source>
        <dbReference type="Proteomes" id="UP001232063"/>
    </source>
</evidence>
<dbReference type="Gene3D" id="2.170.130.10">
    <property type="entry name" value="TonB-dependent receptor, plug domain"/>
    <property type="match status" value="1"/>
</dbReference>
<dbReference type="SMART" id="SM00965">
    <property type="entry name" value="STN"/>
    <property type="match status" value="1"/>
</dbReference>
<organism evidence="14 15">
    <name type="scientific">Xanthocytophaga agilis</name>
    <dbReference type="NCBI Taxonomy" id="3048010"/>
    <lineage>
        <taxon>Bacteria</taxon>
        <taxon>Pseudomonadati</taxon>
        <taxon>Bacteroidota</taxon>
        <taxon>Cytophagia</taxon>
        <taxon>Cytophagales</taxon>
        <taxon>Rhodocytophagaceae</taxon>
        <taxon>Xanthocytophaga</taxon>
    </lineage>
</organism>
<dbReference type="NCBIfam" id="TIGR04056">
    <property type="entry name" value="OMP_RagA_SusC"/>
    <property type="match status" value="1"/>
</dbReference>
<feature type="domain" description="Secretin/TonB short N-terminal" evidence="13">
    <location>
        <begin position="104"/>
        <end position="155"/>
    </location>
</feature>
<name>A0AAE3QW35_9BACT</name>
<evidence type="ECO:0000256" key="4">
    <source>
        <dbReference type="ARBA" id="ARBA00022496"/>
    </source>
</evidence>
<dbReference type="NCBIfam" id="TIGR04057">
    <property type="entry name" value="SusC_RagA_signa"/>
    <property type="match status" value="1"/>
</dbReference>
<dbReference type="InterPro" id="IPR037066">
    <property type="entry name" value="Plug_dom_sf"/>
</dbReference>
<keyword evidence="10 11" id="KW-0998">Cell outer membrane</keyword>
<evidence type="ECO:0000313" key="14">
    <source>
        <dbReference type="EMBL" id="MDJ1499094.1"/>
    </source>
</evidence>
<comment type="subcellular location">
    <subcellularLocation>
        <location evidence="1 11">Cell outer membrane</location>
        <topology evidence="1 11">Multi-pass membrane protein</topology>
    </subcellularLocation>
</comment>
<dbReference type="Pfam" id="PF07660">
    <property type="entry name" value="STN"/>
    <property type="match status" value="1"/>
</dbReference>
<dbReference type="InterPro" id="IPR039426">
    <property type="entry name" value="TonB-dep_rcpt-like"/>
</dbReference>
<evidence type="ECO:0000256" key="11">
    <source>
        <dbReference type="PROSITE-ProRule" id="PRU01360"/>
    </source>
</evidence>
<dbReference type="SUPFAM" id="SSF49464">
    <property type="entry name" value="Carboxypeptidase regulatory domain-like"/>
    <property type="match status" value="1"/>
</dbReference>
<evidence type="ECO:0000256" key="9">
    <source>
        <dbReference type="ARBA" id="ARBA00023136"/>
    </source>
</evidence>
<dbReference type="GO" id="GO:0006826">
    <property type="term" value="P:iron ion transport"/>
    <property type="evidence" value="ECO:0007669"/>
    <property type="project" value="UniProtKB-KW"/>
</dbReference>
<proteinExistence type="inferred from homology"/>
<evidence type="ECO:0000256" key="8">
    <source>
        <dbReference type="ARBA" id="ARBA00023077"/>
    </source>
</evidence>
<dbReference type="SUPFAM" id="SSF56935">
    <property type="entry name" value="Porins"/>
    <property type="match status" value="1"/>
</dbReference>
<comment type="caution">
    <text evidence="14">The sequence shown here is derived from an EMBL/GenBank/DDBJ whole genome shotgun (WGS) entry which is preliminary data.</text>
</comment>
<dbReference type="InterPro" id="IPR000531">
    <property type="entry name" value="Beta-barrel_TonB"/>
</dbReference>